<dbReference type="PANTHER" id="PTHR45856">
    <property type="entry name" value="ALPHA/BETA-HYDROLASES SUPERFAMILY PROTEIN"/>
    <property type="match status" value="1"/>
</dbReference>
<dbReference type="SUPFAM" id="SSF53474">
    <property type="entry name" value="alpha/beta-Hydrolases"/>
    <property type="match status" value="2"/>
</dbReference>
<accession>A0A2C5Y7M6</accession>
<evidence type="ECO:0000256" key="4">
    <source>
        <dbReference type="SAM" id="MobiDB-lite"/>
    </source>
</evidence>
<feature type="chain" id="PRO_5012157458" description="Fungal lipase-type domain-containing protein" evidence="5">
    <location>
        <begin position="18"/>
        <end position="460"/>
    </location>
</feature>
<dbReference type="Gene3D" id="3.40.50.1820">
    <property type="entry name" value="alpha/beta hydrolase"/>
    <property type="match status" value="2"/>
</dbReference>
<evidence type="ECO:0000256" key="1">
    <source>
        <dbReference type="ARBA" id="ARBA00043996"/>
    </source>
</evidence>
<evidence type="ECO:0000256" key="3">
    <source>
        <dbReference type="ARBA" id="ARBA00048461"/>
    </source>
</evidence>
<dbReference type="GO" id="GO:0006629">
    <property type="term" value="P:lipid metabolic process"/>
    <property type="evidence" value="ECO:0007669"/>
    <property type="project" value="InterPro"/>
</dbReference>
<dbReference type="InterPro" id="IPR002921">
    <property type="entry name" value="Fungal_lipase-type"/>
</dbReference>
<dbReference type="AlphaFoldDB" id="A0A2C5Y7M6"/>
<dbReference type="InterPro" id="IPR029058">
    <property type="entry name" value="AB_hydrolase_fold"/>
</dbReference>
<dbReference type="EMBL" id="NJEU01001617">
    <property type="protein sequence ID" value="PHH63252.1"/>
    <property type="molecule type" value="Genomic_DNA"/>
</dbReference>
<dbReference type="OrthoDB" id="426718at2759"/>
<evidence type="ECO:0000256" key="5">
    <source>
        <dbReference type="SAM" id="SignalP"/>
    </source>
</evidence>
<feature type="signal peptide" evidence="5">
    <location>
        <begin position="1"/>
        <end position="17"/>
    </location>
</feature>
<feature type="compositionally biased region" description="Basic and acidic residues" evidence="4">
    <location>
        <begin position="182"/>
        <end position="195"/>
    </location>
</feature>
<evidence type="ECO:0000259" key="6">
    <source>
        <dbReference type="Pfam" id="PF01764"/>
    </source>
</evidence>
<dbReference type="Proteomes" id="UP000224854">
    <property type="component" value="Unassembled WGS sequence"/>
</dbReference>
<gene>
    <name evidence="7" type="ORF">CDD82_1909</name>
</gene>
<keyword evidence="5" id="KW-0732">Signal</keyword>
<organism evidence="7 8">
    <name type="scientific">Ophiocordyceps australis</name>
    <dbReference type="NCBI Taxonomy" id="1399860"/>
    <lineage>
        <taxon>Eukaryota</taxon>
        <taxon>Fungi</taxon>
        <taxon>Dikarya</taxon>
        <taxon>Ascomycota</taxon>
        <taxon>Pezizomycotina</taxon>
        <taxon>Sordariomycetes</taxon>
        <taxon>Hypocreomycetidae</taxon>
        <taxon>Hypocreales</taxon>
        <taxon>Ophiocordycipitaceae</taxon>
        <taxon>Ophiocordyceps</taxon>
    </lineage>
</organism>
<keyword evidence="8" id="KW-1185">Reference proteome</keyword>
<comment type="similarity">
    <text evidence="1">Belongs to the AB hydrolase superfamily. Lipase family. Class 3 subfamily.</text>
</comment>
<dbReference type="InterPro" id="IPR051218">
    <property type="entry name" value="Sec_MonoDiacylglyc_Lipase"/>
</dbReference>
<comment type="catalytic activity">
    <reaction evidence="2">
        <text>a diacylglycerol + H2O = a monoacylglycerol + a fatty acid + H(+)</text>
        <dbReference type="Rhea" id="RHEA:32731"/>
        <dbReference type="ChEBI" id="CHEBI:15377"/>
        <dbReference type="ChEBI" id="CHEBI:15378"/>
        <dbReference type="ChEBI" id="CHEBI:17408"/>
        <dbReference type="ChEBI" id="CHEBI:18035"/>
        <dbReference type="ChEBI" id="CHEBI:28868"/>
    </reaction>
</comment>
<name>A0A2C5Y7M6_9HYPO</name>
<dbReference type="CDD" id="cd00519">
    <property type="entry name" value="Lipase_3"/>
    <property type="match status" value="1"/>
</dbReference>
<comment type="caution">
    <text evidence="7">The sequence shown here is derived from an EMBL/GenBank/DDBJ whole genome shotgun (WGS) entry which is preliminary data.</text>
</comment>
<evidence type="ECO:0000313" key="7">
    <source>
        <dbReference type="EMBL" id="PHH63252.1"/>
    </source>
</evidence>
<feature type="domain" description="Fungal lipase-type" evidence="6">
    <location>
        <begin position="261"/>
        <end position="356"/>
    </location>
</feature>
<evidence type="ECO:0000313" key="8">
    <source>
        <dbReference type="Proteomes" id="UP000224854"/>
    </source>
</evidence>
<dbReference type="Pfam" id="PF01764">
    <property type="entry name" value="Lipase_3"/>
    <property type="match status" value="2"/>
</dbReference>
<protein>
    <recommendedName>
        <fullName evidence="6">Fungal lipase-type domain-containing protein</fullName>
    </recommendedName>
</protein>
<feature type="region of interest" description="Disordered" evidence="4">
    <location>
        <begin position="176"/>
        <end position="217"/>
    </location>
</feature>
<reference evidence="7 8" key="1">
    <citation type="submission" date="2017-06" db="EMBL/GenBank/DDBJ databases">
        <title>Ant-infecting Ophiocordyceps genomes reveal a high diversity of potential behavioral manipulation genes and a possible major role for enterotoxins.</title>
        <authorList>
            <person name="De Bekker C."/>
            <person name="Evans H.C."/>
            <person name="Brachmann A."/>
            <person name="Hughes D.P."/>
        </authorList>
    </citation>
    <scope>NUCLEOTIDE SEQUENCE [LARGE SCALE GENOMIC DNA]</scope>
    <source>
        <strain evidence="7 8">1348a</strain>
    </source>
</reference>
<comment type="catalytic activity">
    <reaction evidence="3">
        <text>a monoacylglycerol + H2O = glycerol + a fatty acid + H(+)</text>
        <dbReference type="Rhea" id="RHEA:15245"/>
        <dbReference type="ChEBI" id="CHEBI:15377"/>
        <dbReference type="ChEBI" id="CHEBI:15378"/>
        <dbReference type="ChEBI" id="CHEBI:17408"/>
        <dbReference type="ChEBI" id="CHEBI:17754"/>
        <dbReference type="ChEBI" id="CHEBI:28868"/>
    </reaction>
</comment>
<evidence type="ECO:0000256" key="2">
    <source>
        <dbReference type="ARBA" id="ARBA00047591"/>
    </source>
</evidence>
<sequence length="460" mass="51166">MFGFLVLVVALLGMVTGLDLRPSNDTVSPQILRDIYVFAAYSHAAYCGPNRDGNPGNSLCFHPPCAGIISPGTTTRFEFSSKTAPIAGNVAVMDRGLDKDAPPTVVVSFRGSGNLGNLIQSFRFKLVDFPLCANCSVHTGFMDTYTQIKHDLSQALNRNVEAALVKRRAPEWENVEGPVYGKHPERLEGKKRDSDDKMEDPPVSADGGKPGISPKGDRKEYMKYLKQVRDKQKSRDKAWRKTLRDKPSSSRYHLFKPDGNTLFYGEPAPRIVFTGHSYGGAVATIAAAHYRAYGHIVDLYTYGSPRVGNSFFAEFASRGPFPRLERSGSRGSPGAPHGGITARVTNKRDIIVSNPPMAKPFNYAHVTPEYWFSEGIANPAFPYNLQVCHGVRELTCASQFRSFTFWNIFDMCRRMIHHAITIYSNDANTCADKKTKIRHHKRDFAGDREGVSVEIADVWF</sequence>
<feature type="domain" description="Fungal lipase-type" evidence="6">
    <location>
        <begin position="106"/>
        <end position="161"/>
    </location>
</feature>
<proteinExistence type="inferred from homology"/>
<dbReference type="PANTHER" id="PTHR45856:SF24">
    <property type="entry name" value="FUNGAL LIPASE-LIKE DOMAIN-CONTAINING PROTEIN"/>
    <property type="match status" value="1"/>
</dbReference>